<dbReference type="AlphaFoldDB" id="A0A1I4SUN0"/>
<protein>
    <submittedName>
        <fullName evidence="2">Uncharacterized protein</fullName>
    </submittedName>
</protein>
<proteinExistence type="predicted"/>
<name>A0A1I4SUN0_9GAMM</name>
<sequence length="28" mass="2918">FRGNVTDDSGIVTGDSGKSPKIGHDKTE</sequence>
<dbReference type="Proteomes" id="UP000243629">
    <property type="component" value="Unassembled WGS sequence"/>
</dbReference>
<evidence type="ECO:0000313" key="2">
    <source>
        <dbReference type="EMBL" id="SFM68248.1"/>
    </source>
</evidence>
<feature type="region of interest" description="Disordered" evidence="1">
    <location>
        <begin position="1"/>
        <end position="28"/>
    </location>
</feature>
<keyword evidence="3" id="KW-1185">Reference proteome</keyword>
<feature type="non-terminal residue" evidence="2">
    <location>
        <position position="1"/>
    </location>
</feature>
<evidence type="ECO:0000256" key="1">
    <source>
        <dbReference type="SAM" id="MobiDB-lite"/>
    </source>
</evidence>
<gene>
    <name evidence="2" type="ORF">SAMN05216217_11186</name>
</gene>
<dbReference type="EMBL" id="FOUI01000011">
    <property type="protein sequence ID" value="SFM68248.1"/>
    <property type="molecule type" value="Genomic_DNA"/>
</dbReference>
<accession>A0A1I4SUN0</accession>
<reference evidence="3" key="1">
    <citation type="submission" date="2016-10" db="EMBL/GenBank/DDBJ databases">
        <authorList>
            <person name="Varghese N."/>
            <person name="Submissions S."/>
        </authorList>
    </citation>
    <scope>NUCLEOTIDE SEQUENCE [LARGE SCALE GENOMIC DNA]</scope>
    <source>
        <strain evidence="3">DSM 24213</strain>
    </source>
</reference>
<evidence type="ECO:0000313" key="3">
    <source>
        <dbReference type="Proteomes" id="UP000243629"/>
    </source>
</evidence>
<organism evidence="2 3">
    <name type="scientific">Halopseudomonas yangmingensis</name>
    <dbReference type="NCBI Taxonomy" id="1720063"/>
    <lineage>
        <taxon>Bacteria</taxon>
        <taxon>Pseudomonadati</taxon>
        <taxon>Pseudomonadota</taxon>
        <taxon>Gammaproteobacteria</taxon>
        <taxon>Pseudomonadales</taxon>
        <taxon>Pseudomonadaceae</taxon>
        <taxon>Halopseudomonas</taxon>
    </lineage>
</organism>